<reference evidence="1" key="2">
    <citation type="journal article" date="2024" name="Plant">
        <title>Genomic evolution and insights into agronomic trait innovations of Sesamum species.</title>
        <authorList>
            <person name="Miao H."/>
            <person name="Wang L."/>
            <person name="Qu L."/>
            <person name="Liu H."/>
            <person name="Sun Y."/>
            <person name="Le M."/>
            <person name="Wang Q."/>
            <person name="Wei S."/>
            <person name="Zheng Y."/>
            <person name="Lin W."/>
            <person name="Duan Y."/>
            <person name="Cao H."/>
            <person name="Xiong S."/>
            <person name="Wang X."/>
            <person name="Wei L."/>
            <person name="Li C."/>
            <person name="Ma Q."/>
            <person name="Ju M."/>
            <person name="Zhao R."/>
            <person name="Li G."/>
            <person name="Mu C."/>
            <person name="Tian Q."/>
            <person name="Mei H."/>
            <person name="Zhang T."/>
            <person name="Gao T."/>
            <person name="Zhang H."/>
        </authorList>
    </citation>
    <scope>NUCLEOTIDE SEQUENCE</scope>
    <source>
        <strain evidence="1">G02</strain>
    </source>
</reference>
<organism evidence="1">
    <name type="scientific">Sesamum radiatum</name>
    <name type="common">Black benniseed</name>
    <dbReference type="NCBI Taxonomy" id="300843"/>
    <lineage>
        <taxon>Eukaryota</taxon>
        <taxon>Viridiplantae</taxon>
        <taxon>Streptophyta</taxon>
        <taxon>Embryophyta</taxon>
        <taxon>Tracheophyta</taxon>
        <taxon>Spermatophyta</taxon>
        <taxon>Magnoliopsida</taxon>
        <taxon>eudicotyledons</taxon>
        <taxon>Gunneridae</taxon>
        <taxon>Pentapetalae</taxon>
        <taxon>asterids</taxon>
        <taxon>lamiids</taxon>
        <taxon>Lamiales</taxon>
        <taxon>Pedaliaceae</taxon>
        <taxon>Sesamum</taxon>
    </lineage>
</organism>
<accession>A0AAW2PI32</accession>
<name>A0AAW2PI32_SESRA</name>
<protein>
    <submittedName>
        <fullName evidence="1">Uncharacterized protein</fullName>
    </submittedName>
</protein>
<dbReference type="EMBL" id="JACGWJ010000017">
    <property type="protein sequence ID" value="KAL0355835.1"/>
    <property type="molecule type" value="Genomic_DNA"/>
</dbReference>
<reference evidence="1" key="1">
    <citation type="submission" date="2020-06" db="EMBL/GenBank/DDBJ databases">
        <authorList>
            <person name="Li T."/>
            <person name="Hu X."/>
            <person name="Zhang T."/>
            <person name="Song X."/>
            <person name="Zhang H."/>
            <person name="Dai N."/>
            <person name="Sheng W."/>
            <person name="Hou X."/>
            <person name="Wei L."/>
        </authorList>
    </citation>
    <scope>NUCLEOTIDE SEQUENCE</scope>
    <source>
        <strain evidence="1">G02</strain>
        <tissue evidence="1">Leaf</tissue>
    </source>
</reference>
<comment type="caution">
    <text evidence="1">The sequence shown here is derived from an EMBL/GenBank/DDBJ whole genome shotgun (WGS) entry which is preliminary data.</text>
</comment>
<proteinExistence type="predicted"/>
<dbReference type="AlphaFoldDB" id="A0AAW2PI32"/>
<gene>
    <name evidence="1" type="ORF">Sradi_4030400</name>
</gene>
<sequence length="77" mass="8617">MTEGSIAWALREGNLCFLHDFGVGEAPLGDLVQPHLVSHNRVHYYWADGGWDIDKLRRVLCAPLIELVSDVPFDRGA</sequence>
<evidence type="ECO:0000313" key="1">
    <source>
        <dbReference type="EMBL" id="KAL0355835.1"/>
    </source>
</evidence>